<keyword evidence="12" id="KW-1185">Reference proteome</keyword>
<dbReference type="CDD" id="cd16017">
    <property type="entry name" value="LptA"/>
    <property type="match status" value="1"/>
</dbReference>
<feature type="transmembrane region" description="Helical" evidence="8">
    <location>
        <begin position="12"/>
        <end position="32"/>
    </location>
</feature>
<reference evidence="11" key="1">
    <citation type="submission" date="2022-06" db="EMBL/GenBank/DDBJ databases">
        <title>Complete Genome of Aeromonas sp. Strain SOD01 Isolated from an Urban Freshwater Stream.</title>
        <authorList>
            <person name="Williams L.E."/>
            <person name="Brysgel T."/>
            <person name="Capestro E.M."/>
            <person name="Foltz G.V."/>
            <person name="Gardner A.E."/>
            <person name="Ingrassia J."/>
            <person name="Peterson E."/>
            <person name="Arruda J."/>
            <person name="Flaherty I."/>
            <person name="Hunt M."/>
            <person name="Pappas G."/>
            <person name="Ramsaran S."/>
            <person name="Rocha M."/>
        </authorList>
    </citation>
    <scope>NUCLEOTIDE SEQUENCE</scope>
    <source>
        <strain evidence="11">SOD01</strain>
    </source>
</reference>
<feature type="transmembrane region" description="Helical" evidence="8">
    <location>
        <begin position="113"/>
        <end position="136"/>
    </location>
</feature>
<evidence type="ECO:0000259" key="9">
    <source>
        <dbReference type="Pfam" id="PF00884"/>
    </source>
</evidence>
<evidence type="ECO:0000256" key="2">
    <source>
        <dbReference type="ARBA" id="ARBA00022475"/>
    </source>
</evidence>
<dbReference type="AlphaFoldDB" id="A0AAE9MJC8"/>
<evidence type="ECO:0000256" key="8">
    <source>
        <dbReference type="SAM" id="Phobius"/>
    </source>
</evidence>
<keyword evidence="7 8" id="KW-0472">Membrane</keyword>
<keyword evidence="2" id="KW-1003">Cell membrane</keyword>
<feature type="domain" description="Phosphoethanolamine transferase N-terminal" evidence="10">
    <location>
        <begin position="52"/>
        <end position="203"/>
    </location>
</feature>
<feature type="transmembrane region" description="Helical" evidence="8">
    <location>
        <begin position="72"/>
        <end position="93"/>
    </location>
</feature>
<dbReference type="GO" id="GO:0016776">
    <property type="term" value="F:phosphotransferase activity, phosphate group as acceptor"/>
    <property type="evidence" value="ECO:0007669"/>
    <property type="project" value="TreeGrafter"/>
</dbReference>
<dbReference type="Pfam" id="PF00884">
    <property type="entry name" value="Sulfatase"/>
    <property type="match status" value="1"/>
</dbReference>
<feature type="transmembrane region" description="Helical" evidence="8">
    <location>
        <begin position="44"/>
        <end position="65"/>
    </location>
</feature>
<dbReference type="SUPFAM" id="SSF53649">
    <property type="entry name" value="Alkaline phosphatase-like"/>
    <property type="match status" value="1"/>
</dbReference>
<gene>
    <name evidence="11" type="ORF">NHF51_06400</name>
</gene>
<dbReference type="InterPro" id="IPR012549">
    <property type="entry name" value="EptA-like_N"/>
</dbReference>
<evidence type="ECO:0000313" key="12">
    <source>
        <dbReference type="Proteomes" id="UP001056890"/>
    </source>
</evidence>
<dbReference type="NCBIfam" id="NF028537">
    <property type="entry name" value="P_eth_NH2_trans"/>
    <property type="match status" value="1"/>
</dbReference>
<dbReference type="Proteomes" id="UP001056890">
    <property type="component" value="Chromosome"/>
</dbReference>
<evidence type="ECO:0000256" key="7">
    <source>
        <dbReference type="ARBA" id="ARBA00023136"/>
    </source>
</evidence>
<comment type="subcellular location">
    <subcellularLocation>
        <location evidence="1">Cell inner membrane</location>
        <topology evidence="1">Multi-pass membrane protein</topology>
    </subcellularLocation>
</comment>
<dbReference type="PANTHER" id="PTHR30443">
    <property type="entry name" value="INNER MEMBRANE PROTEIN"/>
    <property type="match status" value="1"/>
</dbReference>
<organism evidence="11 12">
    <name type="scientific">Aeromonas encheleia</name>
    <dbReference type="NCBI Taxonomy" id="73010"/>
    <lineage>
        <taxon>Bacteria</taxon>
        <taxon>Pseudomonadati</taxon>
        <taxon>Pseudomonadota</taxon>
        <taxon>Gammaproteobacteria</taxon>
        <taxon>Aeromonadales</taxon>
        <taxon>Aeromonadaceae</taxon>
        <taxon>Aeromonas</taxon>
    </lineage>
</organism>
<dbReference type="PANTHER" id="PTHR30443:SF0">
    <property type="entry name" value="PHOSPHOETHANOLAMINE TRANSFERASE EPTA"/>
    <property type="match status" value="1"/>
</dbReference>
<accession>A0AAE9MJC8</accession>
<dbReference type="GO" id="GO:0005886">
    <property type="term" value="C:plasma membrane"/>
    <property type="evidence" value="ECO:0007669"/>
    <property type="project" value="UniProtKB-SubCell"/>
</dbReference>
<protein>
    <submittedName>
        <fullName evidence="11">Phosphoethanolamine--lipid A transferase</fullName>
    </submittedName>
</protein>
<dbReference type="Pfam" id="PF08019">
    <property type="entry name" value="EptA_B_N"/>
    <property type="match status" value="1"/>
</dbReference>
<dbReference type="InterPro" id="IPR017850">
    <property type="entry name" value="Alkaline_phosphatase_core_sf"/>
</dbReference>
<keyword evidence="5 8" id="KW-0812">Transmembrane</keyword>
<dbReference type="Gene3D" id="3.40.720.10">
    <property type="entry name" value="Alkaline Phosphatase, subunit A"/>
    <property type="match status" value="1"/>
</dbReference>
<keyword evidence="3" id="KW-0997">Cell inner membrane</keyword>
<dbReference type="InterPro" id="IPR000917">
    <property type="entry name" value="Sulfatase_N"/>
</dbReference>
<evidence type="ECO:0000256" key="1">
    <source>
        <dbReference type="ARBA" id="ARBA00004429"/>
    </source>
</evidence>
<dbReference type="RefSeq" id="WP_252995918.1">
    <property type="nucleotide sequence ID" value="NZ_CP099717.1"/>
</dbReference>
<proteinExistence type="predicted"/>
<evidence type="ECO:0000313" key="11">
    <source>
        <dbReference type="EMBL" id="USV58772.1"/>
    </source>
</evidence>
<name>A0AAE9MJC8_9GAMM</name>
<evidence type="ECO:0000256" key="3">
    <source>
        <dbReference type="ARBA" id="ARBA00022519"/>
    </source>
</evidence>
<dbReference type="EMBL" id="CP099717">
    <property type="protein sequence ID" value="USV58772.1"/>
    <property type="molecule type" value="Genomic_DNA"/>
</dbReference>
<keyword evidence="6 8" id="KW-1133">Transmembrane helix</keyword>
<dbReference type="GO" id="GO:0009244">
    <property type="term" value="P:lipopolysaccharide core region biosynthetic process"/>
    <property type="evidence" value="ECO:0007669"/>
    <property type="project" value="TreeGrafter"/>
</dbReference>
<feature type="transmembrane region" description="Helical" evidence="8">
    <location>
        <begin position="148"/>
        <end position="170"/>
    </location>
</feature>
<evidence type="ECO:0000256" key="6">
    <source>
        <dbReference type="ARBA" id="ARBA00022989"/>
    </source>
</evidence>
<dbReference type="InterPro" id="IPR040423">
    <property type="entry name" value="PEA_transferase"/>
</dbReference>
<sequence length="554" mass="62177">MRPTLDVMKVNLMLVLLFALVFNGTIFLHFYTILSALEHVKVGFALSIPFVLLAALNAVFLPFTFRYLLKPFFCLLILSGSIVSYAMLRYGVIFDAGMMQNIFETNHGEASSYLNFSVVTWFLLTGLLPALCLLWVKIEYPRSWYKGLGMRLGGIALSLLFLVAVAALYYQDYASVGRNNNVLSKEIVPANYVSGLFKYVKRDLFTAPIPYLQLGTDASVVSMSDKPTLMFLVLGETARSKNYSLNGYEKPTNYFTEQEQGLVSFKNVRSCGTATAVSVPCMFSNLTRRDYDETLAKSRDGVLDVMQHAGVSVLWKDNNTGCKGACKNVPTIEIEPKQYPDFCDGTTCYDEVLLQGLDQQIADMKSKQGDKLVAFHLIGSHGPTYYRRYPTADRFFVPDCQRSDIENCSNAELVNTYDNTIRYTDKVLSQLIAKLKTLESQYNVGLVYLSDHGESLGALGLYLHGTPYKFAPDDQTKVPLLTWFSPQFQADRQLNMDCLQQEAGSKRFSHDNLFHSMLGIMDVQTKVYEGELDLFKPCRAQSVQNTTTQASIAP</sequence>
<dbReference type="InterPro" id="IPR058130">
    <property type="entry name" value="PEA_transf_C"/>
</dbReference>
<feature type="domain" description="Sulfatase N-terminal" evidence="9">
    <location>
        <begin position="230"/>
        <end position="523"/>
    </location>
</feature>
<evidence type="ECO:0000256" key="5">
    <source>
        <dbReference type="ARBA" id="ARBA00022692"/>
    </source>
</evidence>
<evidence type="ECO:0000256" key="4">
    <source>
        <dbReference type="ARBA" id="ARBA00022679"/>
    </source>
</evidence>
<keyword evidence="4 11" id="KW-0808">Transferase</keyword>
<evidence type="ECO:0000259" key="10">
    <source>
        <dbReference type="Pfam" id="PF08019"/>
    </source>
</evidence>